<evidence type="ECO:0000313" key="2">
    <source>
        <dbReference type="EMBL" id="KAF2445409.1"/>
    </source>
</evidence>
<dbReference type="AlphaFoldDB" id="A0A9P4PM40"/>
<sequence length="455" mass="51655">MTSFSSLPVELQQQCAQYLDIGTLKNLRLASRQTIRNLGSEALFETVVLKFEASSADRFNQVLGDEALRGLVKRIVVDGQDGTSHEEDPTDDDYEMTPWALAIPKIAEFPSVKDIELWFDEEVEADVWSNSNNLKQNEGYRKFYQELLYQSLGKARSVEGLTVKNAQDAIIGHTGEGDGFIDARKRLKRLALLIRTEETAAPETDHEQPGFQRCFDSALLVHWLMPTQSQLTSLTIYCDQPWNPDPCCDLSDFQFPNLVELALGNWPIAFDWQVDWITSHNQTLRKLSLTGCPIVYLVSGGEFSFDWPVTDSVFTKSTMKLFTTRWSDIFPIFQQRLLRLTCFIFKPSRPLSVDTYFNERFNATVKIDDQELCSDCYITYQDGTGPSPYTDDLCDILEPEDPNSDGLVSEDGDDPTIFFPPGERQDGLDSKALRQLLGTIRSNRSEAQQAKRDNI</sequence>
<dbReference type="PANTHER" id="PTHR42057">
    <property type="entry name" value="F-BOX DOMAIN PROTEIN (AFU_ORTHOLOGUE AFUA_4G00200)"/>
    <property type="match status" value="1"/>
</dbReference>
<feature type="compositionally biased region" description="Acidic residues" evidence="1">
    <location>
        <begin position="400"/>
        <end position="414"/>
    </location>
</feature>
<accession>A0A9P4PM40</accession>
<feature type="region of interest" description="Disordered" evidence="1">
    <location>
        <begin position="400"/>
        <end position="427"/>
    </location>
</feature>
<evidence type="ECO:0000256" key="1">
    <source>
        <dbReference type="SAM" id="MobiDB-lite"/>
    </source>
</evidence>
<evidence type="ECO:0000313" key="3">
    <source>
        <dbReference type="Proteomes" id="UP000799764"/>
    </source>
</evidence>
<dbReference type="PANTHER" id="PTHR42057:SF2">
    <property type="entry name" value="F-BOX DOMAIN PROTEIN (AFU_ORTHOLOGUE AFUA_4G00200)-RELATED"/>
    <property type="match status" value="1"/>
</dbReference>
<name>A0A9P4PM40_9PLEO</name>
<gene>
    <name evidence="2" type="ORF">P171DRAFT_472183</name>
</gene>
<protein>
    <recommendedName>
        <fullName evidence="4">F-box domain-containing protein</fullName>
    </recommendedName>
</protein>
<keyword evidence="3" id="KW-1185">Reference proteome</keyword>
<proteinExistence type="predicted"/>
<dbReference type="OrthoDB" id="3140657at2759"/>
<dbReference type="Proteomes" id="UP000799764">
    <property type="component" value="Unassembled WGS sequence"/>
</dbReference>
<comment type="caution">
    <text evidence="2">The sequence shown here is derived from an EMBL/GenBank/DDBJ whole genome shotgun (WGS) entry which is preliminary data.</text>
</comment>
<evidence type="ECO:0008006" key="4">
    <source>
        <dbReference type="Google" id="ProtNLM"/>
    </source>
</evidence>
<organism evidence="2 3">
    <name type="scientific">Karstenula rhodostoma CBS 690.94</name>
    <dbReference type="NCBI Taxonomy" id="1392251"/>
    <lineage>
        <taxon>Eukaryota</taxon>
        <taxon>Fungi</taxon>
        <taxon>Dikarya</taxon>
        <taxon>Ascomycota</taxon>
        <taxon>Pezizomycotina</taxon>
        <taxon>Dothideomycetes</taxon>
        <taxon>Pleosporomycetidae</taxon>
        <taxon>Pleosporales</taxon>
        <taxon>Massarineae</taxon>
        <taxon>Didymosphaeriaceae</taxon>
        <taxon>Karstenula</taxon>
    </lineage>
</organism>
<reference evidence="2" key="1">
    <citation type="journal article" date="2020" name="Stud. Mycol.">
        <title>101 Dothideomycetes genomes: a test case for predicting lifestyles and emergence of pathogens.</title>
        <authorList>
            <person name="Haridas S."/>
            <person name="Albert R."/>
            <person name="Binder M."/>
            <person name="Bloem J."/>
            <person name="Labutti K."/>
            <person name="Salamov A."/>
            <person name="Andreopoulos B."/>
            <person name="Baker S."/>
            <person name="Barry K."/>
            <person name="Bills G."/>
            <person name="Bluhm B."/>
            <person name="Cannon C."/>
            <person name="Castanera R."/>
            <person name="Culley D."/>
            <person name="Daum C."/>
            <person name="Ezra D."/>
            <person name="Gonzalez J."/>
            <person name="Henrissat B."/>
            <person name="Kuo A."/>
            <person name="Liang C."/>
            <person name="Lipzen A."/>
            <person name="Lutzoni F."/>
            <person name="Magnuson J."/>
            <person name="Mondo S."/>
            <person name="Nolan M."/>
            <person name="Ohm R."/>
            <person name="Pangilinan J."/>
            <person name="Park H.-J."/>
            <person name="Ramirez L."/>
            <person name="Alfaro M."/>
            <person name="Sun H."/>
            <person name="Tritt A."/>
            <person name="Yoshinaga Y."/>
            <person name="Zwiers L.-H."/>
            <person name="Turgeon B."/>
            <person name="Goodwin S."/>
            <person name="Spatafora J."/>
            <person name="Crous P."/>
            <person name="Grigoriev I."/>
        </authorList>
    </citation>
    <scope>NUCLEOTIDE SEQUENCE</scope>
    <source>
        <strain evidence="2">CBS 690.94</strain>
    </source>
</reference>
<dbReference type="EMBL" id="MU001499">
    <property type="protein sequence ID" value="KAF2445409.1"/>
    <property type="molecule type" value="Genomic_DNA"/>
</dbReference>